<feature type="non-terminal residue" evidence="2">
    <location>
        <position position="114"/>
    </location>
</feature>
<reference evidence="2 3" key="1">
    <citation type="journal article" date="2016" name="Mol. Biol. Evol.">
        <title>Comparative Genomics of Early-Diverging Mushroom-Forming Fungi Provides Insights into the Origins of Lignocellulose Decay Capabilities.</title>
        <authorList>
            <person name="Nagy L.G."/>
            <person name="Riley R."/>
            <person name="Tritt A."/>
            <person name="Adam C."/>
            <person name="Daum C."/>
            <person name="Floudas D."/>
            <person name="Sun H."/>
            <person name="Yadav J.S."/>
            <person name="Pangilinan J."/>
            <person name="Larsson K.H."/>
            <person name="Matsuura K."/>
            <person name="Barry K."/>
            <person name="Labutti K."/>
            <person name="Kuo R."/>
            <person name="Ohm R.A."/>
            <person name="Bhattacharya S.S."/>
            <person name="Shirouzu T."/>
            <person name="Yoshinaga Y."/>
            <person name="Martin F.M."/>
            <person name="Grigoriev I.V."/>
            <person name="Hibbett D.S."/>
        </authorList>
    </citation>
    <scope>NUCLEOTIDE SEQUENCE [LARGE SCALE GENOMIC DNA]</scope>
    <source>
        <strain evidence="2 3">HHB9708</strain>
    </source>
</reference>
<dbReference type="Pfam" id="PF17921">
    <property type="entry name" value="Integrase_H2C2"/>
    <property type="match status" value="1"/>
</dbReference>
<sequence length="114" mass="13466">RSRLLSDAHESMGLRGVYAVRMNLLTRVWWPGLQDDVVWWLKSCLQCQQRQFTTVVTPPRIARPMRLFFKAYVDTMFMPPSNNFRYIVQARDSLTSYVEYRALRQETAQTLAAF</sequence>
<dbReference type="Gene3D" id="1.10.340.70">
    <property type="match status" value="1"/>
</dbReference>
<protein>
    <recommendedName>
        <fullName evidence="1">Integrase zinc-binding domain-containing protein</fullName>
    </recommendedName>
</protein>
<evidence type="ECO:0000259" key="1">
    <source>
        <dbReference type="Pfam" id="PF17921"/>
    </source>
</evidence>
<dbReference type="Proteomes" id="UP000076722">
    <property type="component" value="Unassembled WGS sequence"/>
</dbReference>
<gene>
    <name evidence="2" type="ORF">SISNIDRAFT_389860</name>
</gene>
<feature type="non-terminal residue" evidence="2">
    <location>
        <position position="1"/>
    </location>
</feature>
<feature type="domain" description="Integrase zinc-binding" evidence="1">
    <location>
        <begin position="1"/>
        <end position="51"/>
    </location>
</feature>
<dbReference type="STRING" id="1314777.A0A164N9D5"/>
<name>A0A164N9D5_9AGAM</name>
<evidence type="ECO:0000313" key="3">
    <source>
        <dbReference type="Proteomes" id="UP000076722"/>
    </source>
</evidence>
<accession>A0A164N9D5</accession>
<evidence type="ECO:0000313" key="2">
    <source>
        <dbReference type="EMBL" id="KZS87479.1"/>
    </source>
</evidence>
<keyword evidence="3" id="KW-1185">Reference proteome</keyword>
<dbReference type="OrthoDB" id="446925at2759"/>
<proteinExistence type="predicted"/>
<dbReference type="AlphaFoldDB" id="A0A164N9D5"/>
<dbReference type="EMBL" id="KV419449">
    <property type="protein sequence ID" value="KZS87479.1"/>
    <property type="molecule type" value="Genomic_DNA"/>
</dbReference>
<dbReference type="InterPro" id="IPR041588">
    <property type="entry name" value="Integrase_H2C2"/>
</dbReference>
<organism evidence="2 3">
    <name type="scientific">Sistotremastrum niveocremeum HHB9708</name>
    <dbReference type="NCBI Taxonomy" id="1314777"/>
    <lineage>
        <taxon>Eukaryota</taxon>
        <taxon>Fungi</taxon>
        <taxon>Dikarya</taxon>
        <taxon>Basidiomycota</taxon>
        <taxon>Agaricomycotina</taxon>
        <taxon>Agaricomycetes</taxon>
        <taxon>Sistotremastrales</taxon>
        <taxon>Sistotremastraceae</taxon>
        <taxon>Sertulicium</taxon>
        <taxon>Sertulicium niveocremeum</taxon>
    </lineage>
</organism>